<dbReference type="OrthoDB" id="73465at2759"/>
<name>A0A9W9SJ85_9EURO</name>
<proteinExistence type="predicted"/>
<keyword evidence="2" id="KW-1185">Reference proteome</keyword>
<comment type="caution">
    <text evidence="1">The sequence shown here is derived from an EMBL/GenBank/DDBJ whole genome shotgun (WGS) entry which is preliminary data.</text>
</comment>
<reference evidence="1" key="1">
    <citation type="submission" date="2022-11" db="EMBL/GenBank/DDBJ databases">
        <authorList>
            <person name="Petersen C."/>
        </authorList>
    </citation>
    <scope>NUCLEOTIDE SEQUENCE</scope>
    <source>
        <strain evidence="1">IBT 29864</strain>
    </source>
</reference>
<evidence type="ECO:0000313" key="1">
    <source>
        <dbReference type="EMBL" id="KAJ5378289.1"/>
    </source>
</evidence>
<dbReference type="EMBL" id="JAPZBS010000004">
    <property type="protein sequence ID" value="KAJ5378289.1"/>
    <property type="molecule type" value="Genomic_DNA"/>
</dbReference>
<dbReference type="GeneID" id="81437806"/>
<dbReference type="Proteomes" id="UP001147782">
    <property type="component" value="Unassembled WGS sequence"/>
</dbReference>
<dbReference type="RefSeq" id="XP_056557152.1">
    <property type="nucleotide sequence ID" value="XM_056698627.1"/>
</dbReference>
<sequence>MGMGAYLAALTDRQRYLSQEESVRANIACGQRSHLSDITELFGEYGVSDEVSECVVDCLTAEDNLAKYNFKKPKRRRA</sequence>
<accession>A0A9W9SJ85</accession>
<gene>
    <name evidence="1" type="ORF">N7496_005698</name>
</gene>
<organism evidence="1 2">
    <name type="scientific">Penicillium cataractarum</name>
    <dbReference type="NCBI Taxonomy" id="2100454"/>
    <lineage>
        <taxon>Eukaryota</taxon>
        <taxon>Fungi</taxon>
        <taxon>Dikarya</taxon>
        <taxon>Ascomycota</taxon>
        <taxon>Pezizomycotina</taxon>
        <taxon>Eurotiomycetes</taxon>
        <taxon>Eurotiomycetidae</taxon>
        <taxon>Eurotiales</taxon>
        <taxon>Aspergillaceae</taxon>
        <taxon>Penicillium</taxon>
    </lineage>
</organism>
<dbReference type="AlphaFoldDB" id="A0A9W9SJ85"/>
<protein>
    <submittedName>
        <fullName evidence="1">Uncharacterized protein</fullName>
    </submittedName>
</protein>
<reference evidence="1" key="2">
    <citation type="journal article" date="2023" name="IMA Fungus">
        <title>Comparative genomic study of the Penicillium genus elucidates a diverse pangenome and 15 lateral gene transfer events.</title>
        <authorList>
            <person name="Petersen C."/>
            <person name="Sorensen T."/>
            <person name="Nielsen M.R."/>
            <person name="Sondergaard T.E."/>
            <person name="Sorensen J.L."/>
            <person name="Fitzpatrick D.A."/>
            <person name="Frisvad J.C."/>
            <person name="Nielsen K.L."/>
        </authorList>
    </citation>
    <scope>NUCLEOTIDE SEQUENCE</scope>
    <source>
        <strain evidence="1">IBT 29864</strain>
    </source>
</reference>
<evidence type="ECO:0000313" key="2">
    <source>
        <dbReference type="Proteomes" id="UP001147782"/>
    </source>
</evidence>